<keyword evidence="1" id="KW-0175">Coiled coil</keyword>
<dbReference type="AlphaFoldDB" id="A0AAV3Q8M3"/>
<sequence length="407" mass="45322">MRLPFSIFVNDLLEHINRASGQVHPIGWLNITIFQVSSNVWESVQKAADPTKIEVAAMKGKRLPRFNSQLVVRKPLIPGAAHIPVFPSKRSSTLVAFVSASKKAKVEALNAITTTSSNPQAFPTEDPNVASGEGSSLDYYTARYMKAPYSLPNGLPIEEGHLWNKCMEAFLVVHSFLSVEEGRKHPSSDPLGPFALSSIYMIQEREEELNSVKEALSAEELKAKTLQEEKETMGLEHAKRYNTLEAEMQKQKSNHSSLAKDLENSHAARVEATKRAEDAEARALKVEATKRAEDAEARALKAEELLKQVDAEVERRIAAYTKTAEFDLLVGKEYAAAVINFVGKFQEECPQLLDFFNHFKTDWPIYFEDTPTPGETVEVFRESTGEEIANEEGVVPENVNIDDEATA</sequence>
<evidence type="ECO:0000313" key="2">
    <source>
        <dbReference type="EMBL" id="GAA0160134.1"/>
    </source>
</evidence>
<protein>
    <submittedName>
        <fullName evidence="2">Uncharacterized protein</fullName>
    </submittedName>
</protein>
<keyword evidence="3" id="KW-1185">Reference proteome</keyword>
<evidence type="ECO:0000256" key="1">
    <source>
        <dbReference type="SAM" id="Coils"/>
    </source>
</evidence>
<evidence type="ECO:0000313" key="3">
    <source>
        <dbReference type="Proteomes" id="UP001454036"/>
    </source>
</evidence>
<gene>
    <name evidence="2" type="ORF">LIER_16757</name>
</gene>
<comment type="caution">
    <text evidence="2">The sequence shown here is derived from an EMBL/GenBank/DDBJ whole genome shotgun (WGS) entry which is preliminary data.</text>
</comment>
<accession>A0AAV3Q8M3</accession>
<feature type="coiled-coil region" evidence="1">
    <location>
        <begin position="202"/>
        <end position="312"/>
    </location>
</feature>
<reference evidence="2 3" key="1">
    <citation type="submission" date="2024-01" db="EMBL/GenBank/DDBJ databases">
        <title>The complete chloroplast genome sequence of Lithospermum erythrorhizon: insights into the phylogenetic relationship among Boraginaceae species and the maternal lineages of purple gromwells.</title>
        <authorList>
            <person name="Okada T."/>
            <person name="Watanabe K."/>
        </authorList>
    </citation>
    <scope>NUCLEOTIDE SEQUENCE [LARGE SCALE GENOMIC DNA]</scope>
</reference>
<name>A0AAV3Q8M3_LITER</name>
<dbReference type="EMBL" id="BAABME010003785">
    <property type="protein sequence ID" value="GAA0160134.1"/>
    <property type="molecule type" value="Genomic_DNA"/>
</dbReference>
<proteinExistence type="predicted"/>
<organism evidence="2 3">
    <name type="scientific">Lithospermum erythrorhizon</name>
    <name type="common">Purple gromwell</name>
    <name type="synonym">Lithospermum officinale var. erythrorhizon</name>
    <dbReference type="NCBI Taxonomy" id="34254"/>
    <lineage>
        <taxon>Eukaryota</taxon>
        <taxon>Viridiplantae</taxon>
        <taxon>Streptophyta</taxon>
        <taxon>Embryophyta</taxon>
        <taxon>Tracheophyta</taxon>
        <taxon>Spermatophyta</taxon>
        <taxon>Magnoliopsida</taxon>
        <taxon>eudicotyledons</taxon>
        <taxon>Gunneridae</taxon>
        <taxon>Pentapetalae</taxon>
        <taxon>asterids</taxon>
        <taxon>lamiids</taxon>
        <taxon>Boraginales</taxon>
        <taxon>Boraginaceae</taxon>
        <taxon>Boraginoideae</taxon>
        <taxon>Lithospermeae</taxon>
        <taxon>Lithospermum</taxon>
    </lineage>
</organism>
<dbReference type="Proteomes" id="UP001454036">
    <property type="component" value="Unassembled WGS sequence"/>
</dbReference>